<sequence length="95" mass="11153">MFPRYLLAMLGQTAFGDLMPHHHHLYRLLHVRCNHSHDSRQIRILIAFNGVTSLESSCRSLSRPQCPLIWNCFRRESRPDIYCSAKKLLKYIDGN</sequence>
<proteinExistence type="predicted"/>
<name>A0A5K3FSY1_MESCO</name>
<protein>
    <submittedName>
        <fullName evidence="1">Secreted protein</fullName>
    </submittedName>
</protein>
<organism evidence="1">
    <name type="scientific">Mesocestoides corti</name>
    <name type="common">Flatworm</name>
    <dbReference type="NCBI Taxonomy" id="53468"/>
    <lineage>
        <taxon>Eukaryota</taxon>
        <taxon>Metazoa</taxon>
        <taxon>Spiralia</taxon>
        <taxon>Lophotrochozoa</taxon>
        <taxon>Platyhelminthes</taxon>
        <taxon>Cestoda</taxon>
        <taxon>Eucestoda</taxon>
        <taxon>Cyclophyllidea</taxon>
        <taxon>Mesocestoididae</taxon>
        <taxon>Mesocestoides</taxon>
    </lineage>
</organism>
<accession>A0A5K3FSY1</accession>
<evidence type="ECO:0000313" key="1">
    <source>
        <dbReference type="WBParaSite" id="MCU_010264-RA"/>
    </source>
</evidence>
<dbReference type="AlphaFoldDB" id="A0A5K3FSY1"/>
<reference evidence="1" key="1">
    <citation type="submission" date="2019-11" db="UniProtKB">
        <authorList>
            <consortium name="WormBaseParasite"/>
        </authorList>
    </citation>
    <scope>IDENTIFICATION</scope>
</reference>
<dbReference type="WBParaSite" id="MCU_010264-RA">
    <property type="protein sequence ID" value="MCU_010264-RA"/>
    <property type="gene ID" value="MCU_010264"/>
</dbReference>